<gene>
    <name evidence="1" type="ORF">FOPG_09687</name>
</gene>
<proteinExistence type="predicted"/>
<evidence type="ECO:0000313" key="1">
    <source>
        <dbReference type="EMBL" id="EXL75353.1"/>
    </source>
</evidence>
<dbReference type="AlphaFoldDB" id="X0HGP1"/>
<reference evidence="1" key="2">
    <citation type="submission" date="2012-05" db="EMBL/GenBank/DDBJ databases">
        <title>The Genome Annotation of Fusarium oxysporum PHW808.</title>
        <authorList>
            <consortium name="The Broad Institute Genomics Platform"/>
            <person name="Ma L.-J."/>
            <person name="Corby-Kistler H."/>
            <person name="Broz K."/>
            <person name="Gale L.R."/>
            <person name="Jonkers W."/>
            <person name="O'Donnell K."/>
            <person name="Ploetz R."/>
            <person name="Steinberg C."/>
            <person name="Schwartz D.C."/>
            <person name="VanEtten H."/>
            <person name="Zhou S."/>
            <person name="Young S.K."/>
            <person name="Zeng Q."/>
            <person name="Gargeya S."/>
            <person name="Fitzgerald M."/>
            <person name="Abouelleil A."/>
            <person name="Alvarado L."/>
            <person name="Chapman S.B."/>
            <person name="Gainer-Dewar J."/>
            <person name="Goldberg J."/>
            <person name="Griggs A."/>
            <person name="Gujja S."/>
            <person name="Hansen M."/>
            <person name="Howarth C."/>
            <person name="Imamovic A."/>
            <person name="Ireland A."/>
            <person name="Larimer J."/>
            <person name="McCowan C."/>
            <person name="Murphy C."/>
            <person name="Pearson M."/>
            <person name="Poon T.W."/>
            <person name="Priest M."/>
            <person name="Roberts A."/>
            <person name="Saif S."/>
            <person name="Shea T."/>
            <person name="Sykes S."/>
            <person name="Wortman J."/>
            <person name="Nusbaum C."/>
            <person name="Birren B."/>
        </authorList>
    </citation>
    <scope>NUCLEOTIDE SEQUENCE</scope>
    <source>
        <strain evidence="1">54008</strain>
    </source>
</reference>
<organism evidence="1">
    <name type="scientific">Fusarium oxysporum f. sp. conglutinans race 2 54008</name>
    <dbReference type="NCBI Taxonomy" id="1089457"/>
    <lineage>
        <taxon>Eukaryota</taxon>
        <taxon>Fungi</taxon>
        <taxon>Dikarya</taxon>
        <taxon>Ascomycota</taxon>
        <taxon>Pezizomycotina</taxon>
        <taxon>Sordariomycetes</taxon>
        <taxon>Hypocreomycetidae</taxon>
        <taxon>Hypocreales</taxon>
        <taxon>Nectriaceae</taxon>
        <taxon>Fusarium</taxon>
        <taxon>Fusarium oxysporum species complex</taxon>
    </lineage>
</organism>
<name>X0HGP1_FUSOX</name>
<protein>
    <submittedName>
        <fullName evidence="1">Uncharacterized protein</fullName>
    </submittedName>
</protein>
<dbReference type="Proteomes" id="UP000030676">
    <property type="component" value="Unassembled WGS sequence"/>
</dbReference>
<reference evidence="1" key="1">
    <citation type="submission" date="2011-11" db="EMBL/GenBank/DDBJ databases">
        <title>The Genome Sequence of Fusarium oxysporum PHW808.</title>
        <authorList>
            <consortium name="The Broad Institute Genome Sequencing Platform"/>
            <person name="Ma L.-J."/>
            <person name="Gale L.R."/>
            <person name="Schwartz D.C."/>
            <person name="Zhou S."/>
            <person name="Corby-Kistler H."/>
            <person name="Young S.K."/>
            <person name="Zeng Q."/>
            <person name="Gargeya S."/>
            <person name="Fitzgerald M."/>
            <person name="Haas B."/>
            <person name="Abouelleil A."/>
            <person name="Alvarado L."/>
            <person name="Arachchi H.M."/>
            <person name="Berlin A."/>
            <person name="Brown A."/>
            <person name="Chapman S.B."/>
            <person name="Chen Z."/>
            <person name="Dunbar C."/>
            <person name="Freedman E."/>
            <person name="Gearin G."/>
            <person name="Goldberg J."/>
            <person name="Griggs A."/>
            <person name="Gujja S."/>
            <person name="Heiman D."/>
            <person name="Howarth C."/>
            <person name="Larson L."/>
            <person name="Lui A."/>
            <person name="MacDonald P.J.P."/>
            <person name="Montmayeur A."/>
            <person name="Murphy C."/>
            <person name="Neiman D."/>
            <person name="Pearson M."/>
            <person name="Priest M."/>
            <person name="Roberts A."/>
            <person name="Saif S."/>
            <person name="Shea T."/>
            <person name="Shenoy N."/>
            <person name="Sisk P."/>
            <person name="Stolte C."/>
            <person name="Sykes S."/>
            <person name="Wortman J."/>
            <person name="Nusbaum C."/>
            <person name="Birren B."/>
        </authorList>
    </citation>
    <scope>NUCLEOTIDE SEQUENCE [LARGE SCALE GENOMIC DNA]</scope>
    <source>
        <strain evidence="1">54008</strain>
    </source>
</reference>
<accession>X0HGP1</accession>
<sequence>MFSSVSGDWGDSLGSDWKWDRSEESWAWDDQFLRGRPRPGFTGAIGAVASEDAGTTG</sequence>
<dbReference type="HOGENOM" id="CLU_2996582_0_0_1"/>
<dbReference type="EMBL" id="JH658861">
    <property type="protein sequence ID" value="EXL75353.1"/>
    <property type="molecule type" value="Genomic_DNA"/>
</dbReference>